<protein>
    <submittedName>
        <fullName evidence="2">Tetratricopeptide repeat-containing protein</fullName>
    </submittedName>
</protein>
<dbReference type="EMBL" id="FZPD01000001">
    <property type="protein sequence ID" value="SNS47131.1"/>
    <property type="molecule type" value="Genomic_DNA"/>
</dbReference>
<dbReference type="RefSeq" id="WP_089355062.1">
    <property type="nucleotide sequence ID" value="NZ_FZPD01000001.1"/>
</dbReference>
<dbReference type="Gene3D" id="1.25.40.10">
    <property type="entry name" value="Tetratricopeptide repeat domain"/>
    <property type="match status" value="1"/>
</dbReference>
<evidence type="ECO:0000313" key="2">
    <source>
        <dbReference type="EMBL" id="SNS47131.1"/>
    </source>
</evidence>
<dbReference type="OrthoDB" id="1490552at2"/>
<gene>
    <name evidence="2" type="ORF">SAMN05421640_0286</name>
</gene>
<feature type="repeat" description="TPR" evidence="1">
    <location>
        <begin position="180"/>
        <end position="213"/>
    </location>
</feature>
<dbReference type="PROSITE" id="PS50005">
    <property type="entry name" value="TPR"/>
    <property type="match status" value="1"/>
</dbReference>
<sequence>MTRAQLILVLGAIALAVILFQLPRSVVENEQLQEVTETKSHSMEIPQEVETQINELRRLLQEEGNFDKKANFAHSLARQYLDYGVLDSAARYAEFIEQGSNSPSELVADIYFTAYERSSGPEQAKAFAVKAREILQRLLDKDPTNLFIKNRLAMTLVVSENPMAGVAMLREILATDETNRQAILNLGLLAIQSGQFERAKERFENLISLNAGDHEAKLYLAVSMMEINQQSQARLLLEEILATQDSIPAIKMMANDYLKGL</sequence>
<name>A0A239ERU5_EKHLU</name>
<dbReference type="Pfam" id="PF14559">
    <property type="entry name" value="TPR_19"/>
    <property type="match status" value="1"/>
</dbReference>
<dbReference type="InterPro" id="IPR011990">
    <property type="entry name" value="TPR-like_helical_dom_sf"/>
</dbReference>
<accession>A0A239ERU5</accession>
<evidence type="ECO:0000313" key="3">
    <source>
        <dbReference type="Proteomes" id="UP000198393"/>
    </source>
</evidence>
<evidence type="ECO:0000256" key="1">
    <source>
        <dbReference type="PROSITE-ProRule" id="PRU00339"/>
    </source>
</evidence>
<proteinExistence type="predicted"/>
<dbReference type="SUPFAM" id="SSF48452">
    <property type="entry name" value="TPR-like"/>
    <property type="match status" value="1"/>
</dbReference>
<organism evidence="2 3">
    <name type="scientific">Ekhidna lutea</name>
    <dbReference type="NCBI Taxonomy" id="447679"/>
    <lineage>
        <taxon>Bacteria</taxon>
        <taxon>Pseudomonadati</taxon>
        <taxon>Bacteroidota</taxon>
        <taxon>Cytophagia</taxon>
        <taxon>Cytophagales</taxon>
        <taxon>Reichenbachiellaceae</taxon>
        <taxon>Ekhidna</taxon>
    </lineage>
</organism>
<reference evidence="2 3" key="1">
    <citation type="submission" date="2017-06" db="EMBL/GenBank/DDBJ databases">
        <authorList>
            <person name="Kim H.J."/>
            <person name="Triplett B.A."/>
        </authorList>
    </citation>
    <scope>NUCLEOTIDE SEQUENCE [LARGE SCALE GENOMIC DNA]</scope>
    <source>
        <strain evidence="2 3">DSM 19307</strain>
    </source>
</reference>
<keyword evidence="3" id="KW-1185">Reference proteome</keyword>
<dbReference type="AlphaFoldDB" id="A0A239ERU5"/>
<dbReference type="Proteomes" id="UP000198393">
    <property type="component" value="Unassembled WGS sequence"/>
</dbReference>
<dbReference type="InterPro" id="IPR019734">
    <property type="entry name" value="TPR_rpt"/>
</dbReference>
<keyword evidence="1" id="KW-0802">TPR repeat</keyword>